<proteinExistence type="predicted"/>
<sequence length="576" mass="62990">MISTNTINKLSWHRRSRKRTPTLIQMEAVECGAAALGIILAYYGRIVPLAELRITCGVSRDGSKAANILAAAQQYGLTAKGFKIAELEGLQDIDLPCIAFWNFNHFVVVEGLSKKQVYINDPATGPRTVDLETFDNAFTGVVLTFNPEPTFQKGGMKPNLRKSIWQRLQASRGVLTYCILAGFLLVIPNLLAPVFTQVFIDEVLVAQRQDWLQPLVLGMILMAVLEGVLTLIQLKFLRQMNVKMSMSMSSQFIWHLLRLPVSFYDQRYAGEISSRIHLNDRLAQVLSGELATTVISAVMVVFYAIVMAQYNLTLCAIGIVAVALNLVALQLVSRWRMDANMSLIQEQGKVSGVAISGLQSIETLKASGLEADFFARWSGQYAKAINAQQQMGLTDRLLDLVPTLLSALTSLSVIVIGGWYVMQGNMSIGMLVAFQSLMQSLMAPAERLVDLGSQLQMLAGDVNRLDDVLQNPIDPEVRSDPARSAAAMPLTPLDGSLELRNITFGYSRVAPPTIADFNLQLQPGQRVALVGGSGSGKSTIAKLVAGLYTPWQGEVLLAGQRRDTLSRSALVQSLSL</sequence>
<organism evidence="10 11">
    <name type="scientific">Chamaesiphon polymorphus CCALA 037</name>
    <dbReference type="NCBI Taxonomy" id="2107692"/>
    <lineage>
        <taxon>Bacteria</taxon>
        <taxon>Bacillati</taxon>
        <taxon>Cyanobacteriota</taxon>
        <taxon>Cyanophyceae</taxon>
        <taxon>Gomontiellales</taxon>
        <taxon>Chamaesiphonaceae</taxon>
        <taxon>Chamaesiphon</taxon>
    </lineage>
</organism>
<keyword evidence="4" id="KW-0645">Protease</keyword>
<dbReference type="GO" id="GO:0005524">
    <property type="term" value="F:ATP binding"/>
    <property type="evidence" value="ECO:0007669"/>
    <property type="project" value="InterPro"/>
</dbReference>
<dbReference type="Pfam" id="PF03412">
    <property type="entry name" value="Peptidase_C39"/>
    <property type="match status" value="1"/>
</dbReference>
<dbReference type="InterPro" id="IPR036640">
    <property type="entry name" value="ABC1_TM_sf"/>
</dbReference>
<accession>A0A2T1F4E4</accession>
<dbReference type="Gene3D" id="3.90.70.10">
    <property type="entry name" value="Cysteine proteinases"/>
    <property type="match status" value="1"/>
</dbReference>
<evidence type="ECO:0000256" key="6">
    <source>
        <dbReference type="ARBA" id="ARBA00023136"/>
    </source>
</evidence>
<keyword evidence="11" id="KW-1185">Reference proteome</keyword>
<name>A0A2T1F4E4_9CYAN</name>
<evidence type="ECO:0000256" key="5">
    <source>
        <dbReference type="ARBA" id="ARBA00022989"/>
    </source>
</evidence>
<evidence type="ECO:0000256" key="3">
    <source>
        <dbReference type="ARBA" id="ARBA00022801"/>
    </source>
</evidence>
<dbReference type="CDD" id="cd18569">
    <property type="entry name" value="ABC_6TM_NHLM_bacteriocin"/>
    <property type="match status" value="1"/>
</dbReference>
<keyword evidence="4" id="KW-0788">Thiol protease</keyword>
<feature type="transmembrane region" description="Helical" evidence="7">
    <location>
        <begin position="282"/>
        <end position="305"/>
    </location>
</feature>
<evidence type="ECO:0000313" key="10">
    <source>
        <dbReference type="EMBL" id="PSB39808.1"/>
    </source>
</evidence>
<dbReference type="Pfam" id="PF00664">
    <property type="entry name" value="ABC_membrane"/>
    <property type="match status" value="1"/>
</dbReference>
<dbReference type="InterPro" id="IPR003439">
    <property type="entry name" value="ABC_transporter-like_ATP-bd"/>
</dbReference>
<gene>
    <name evidence="10" type="ORF">C7B77_28935</name>
</gene>
<dbReference type="EMBL" id="PVWO01000750">
    <property type="protein sequence ID" value="PSB39808.1"/>
    <property type="molecule type" value="Genomic_DNA"/>
</dbReference>
<dbReference type="PROSITE" id="PS50990">
    <property type="entry name" value="PEPTIDASE_C39"/>
    <property type="match status" value="1"/>
</dbReference>
<dbReference type="GO" id="GO:0015421">
    <property type="term" value="F:ABC-type oligopeptide transporter activity"/>
    <property type="evidence" value="ECO:0007669"/>
    <property type="project" value="TreeGrafter"/>
</dbReference>
<feature type="transmembrane region" description="Helical" evidence="7">
    <location>
        <begin position="397"/>
        <end position="420"/>
    </location>
</feature>
<feature type="transmembrane region" description="Helical" evidence="7">
    <location>
        <begin position="311"/>
        <end position="332"/>
    </location>
</feature>
<evidence type="ECO:0000256" key="1">
    <source>
        <dbReference type="ARBA" id="ARBA00004651"/>
    </source>
</evidence>
<feature type="transmembrane region" description="Helical" evidence="7">
    <location>
        <begin position="215"/>
        <end position="237"/>
    </location>
</feature>
<feature type="non-terminal residue" evidence="10">
    <location>
        <position position="576"/>
    </location>
</feature>
<feature type="transmembrane region" description="Helical" evidence="7">
    <location>
        <begin position="174"/>
        <end position="195"/>
    </location>
</feature>
<keyword evidence="3" id="KW-0378">Hydrolase</keyword>
<evidence type="ECO:0000256" key="4">
    <source>
        <dbReference type="ARBA" id="ARBA00022807"/>
    </source>
</evidence>
<dbReference type="PANTHER" id="PTHR43394:SF1">
    <property type="entry name" value="ATP-BINDING CASSETTE SUB-FAMILY B MEMBER 10, MITOCHONDRIAL"/>
    <property type="match status" value="1"/>
</dbReference>
<dbReference type="InterPro" id="IPR039421">
    <property type="entry name" value="Type_1_exporter"/>
</dbReference>
<dbReference type="PROSITE" id="PS50929">
    <property type="entry name" value="ABC_TM1F"/>
    <property type="match status" value="1"/>
</dbReference>
<dbReference type="CDD" id="cd02420">
    <property type="entry name" value="Peptidase_C39D"/>
    <property type="match status" value="1"/>
</dbReference>
<dbReference type="InterPro" id="IPR005074">
    <property type="entry name" value="Peptidase_C39"/>
</dbReference>
<keyword evidence="2 7" id="KW-0812">Transmembrane</keyword>
<feature type="domain" description="ABC transmembrane type-1" evidence="8">
    <location>
        <begin position="179"/>
        <end position="457"/>
    </location>
</feature>
<evidence type="ECO:0000256" key="7">
    <source>
        <dbReference type="SAM" id="Phobius"/>
    </source>
</evidence>
<dbReference type="Pfam" id="PF00005">
    <property type="entry name" value="ABC_tran"/>
    <property type="match status" value="1"/>
</dbReference>
<comment type="subcellular location">
    <subcellularLocation>
        <location evidence="1">Cell membrane</location>
        <topology evidence="1">Multi-pass membrane protein</topology>
    </subcellularLocation>
</comment>
<feature type="domain" description="Peptidase C39" evidence="9">
    <location>
        <begin position="25"/>
        <end position="145"/>
    </location>
</feature>
<evidence type="ECO:0000256" key="2">
    <source>
        <dbReference type="ARBA" id="ARBA00022692"/>
    </source>
</evidence>
<comment type="caution">
    <text evidence="10">The sequence shown here is derived from an EMBL/GenBank/DDBJ whole genome shotgun (WGS) entry which is preliminary data.</text>
</comment>
<dbReference type="Gene3D" id="3.40.50.300">
    <property type="entry name" value="P-loop containing nucleotide triphosphate hydrolases"/>
    <property type="match status" value="1"/>
</dbReference>
<dbReference type="InterPro" id="IPR011527">
    <property type="entry name" value="ABC1_TM_dom"/>
</dbReference>
<evidence type="ECO:0000259" key="8">
    <source>
        <dbReference type="PROSITE" id="PS50929"/>
    </source>
</evidence>
<dbReference type="OrthoDB" id="516912at2"/>
<reference evidence="10 11" key="1">
    <citation type="submission" date="2018-03" db="EMBL/GenBank/DDBJ databases">
        <title>The ancient ancestry and fast evolution of plastids.</title>
        <authorList>
            <person name="Moore K.R."/>
            <person name="Magnabosco C."/>
            <person name="Momper L."/>
            <person name="Gold D.A."/>
            <person name="Bosak T."/>
            <person name="Fournier G.P."/>
        </authorList>
    </citation>
    <scope>NUCLEOTIDE SEQUENCE [LARGE SCALE GENOMIC DNA]</scope>
    <source>
        <strain evidence="10 11">CCALA 037</strain>
    </source>
</reference>
<evidence type="ECO:0000313" key="11">
    <source>
        <dbReference type="Proteomes" id="UP000238937"/>
    </source>
</evidence>
<evidence type="ECO:0000259" key="9">
    <source>
        <dbReference type="PROSITE" id="PS50990"/>
    </source>
</evidence>
<dbReference type="SUPFAM" id="SSF52540">
    <property type="entry name" value="P-loop containing nucleoside triphosphate hydrolases"/>
    <property type="match status" value="1"/>
</dbReference>
<dbReference type="SUPFAM" id="SSF90123">
    <property type="entry name" value="ABC transporter transmembrane region"/>
    <property type="match status" value="1"/>
</dbReference>
<keyword evidence="6 7" id="KW-0472">Membrane</keyword>
<dbReference type="InterPro" id="IPR027417">
    <property type="entry name" value="P-loop_NTPase"/>
</dbReference>
<dbReference type="Gene3D" id="1.20.1560.10">
    <property type="entry name" value="ABC transporter type 1, transmembrane domain"/>
    <property type="match status" value="1"/>
</dbReference>
<dbReference type="AlphaFoldDB" id="A0A2T1F4E4"/>
<dbReference type="PANTHER" id="PTHR43394">
    <property type="entry name" value="ATP-DEPENDENT PERMEASE MDL1, MITOCHONDRIAL"/>
    <property type="match status" value="1"/>
</dbReference>
<dbReference type="Proteomes" id="UP000238937">
    <property type="component" value="Unassembled WGS sequence"/>
</dbReference>
<keyword evidence="5 7" id="KW-1133">Transmembrane helix</keyword>
<dbReference type="GO" id="GO:0016887">
    <property type="term" value="F:ATP hydrolysis activity"/>
    <property type="evidence" value="ECO:0007669"/>
    <property type="project" value="InterPro"/>
</dbReference>
<dbReference type="GO" id="GO:0005886">
    <property type="term" value="C:plasma membrane"/>
    <property type="evidence" value="ECO:0007669"/>
    <property type="project" value="UniProtKB-SubCell"/>
</dbReference>
<protein>
    <submittedName>
        <fullName evidence="10">NHLP family bacteriocin export ABC transporter peptidase/permease/ATPase</fullName>
    </submittedName>
</protein>
<dbReference type="RefSeq" id="WP_106313223.1">
    <property type="nucleotide sequence ID" value="NZ_PVWO01000750.1"/>
</dbReference>
<dbReference type="GO" id="GO:0006508">
    <property type="term" value="P:proteolysis"/>
    <property type="evidence" value="ECO:0007669"/>
    <property type="project" value="InterPro"/>
</dbReference>
<dbReference type="GO" id="GO:0008234">
    <property type="term" value="F:cysteine-type peptidase activity"/>
    <property type="evidence" value="ECO:0007669"/>
    <property type="project" value="UniProtKB-KW"/>
</dbReference>